<keyword evidence="3" id="KW-1185">Reference proteome</keyword>
<name>C8NGU5_9LACT</name>
<organism evidence="2 3">
    <name type="scientific">Granulicatella adiacens ATCC 49175</name>
    <dbReference type="NCBI Taxonomy" id="638301"/>
    <lineage>
        <taxon>Bacteria</taxon>
        <taxon>Bacillati</taxon>
        <taxon>Bacillota</taxon>
        <taxon>Bacilli</taxon>
        <taxon>Lactobacillales</taxon>
        <taxon>Carnobacteriaceae</taxon>
        <taxon>Granulicatella</taxon>
    </lineage>
</organism>
<sequence>MKFDFKQIGIFSGSIILLCALFVSVTSGFSFLHFSNALFMCALVFLMLGLFAYLSRTDFLKSFSRRLSSETEGKKWIVFSYSSVILFLVVATILGTLSIFIGLFL</sequence>
<dbReference type="EMBL" id="ACKZ01000020">
    <property type="protein sequence ID" value="EEW36922.1"/>
    <property type="molecule type" value="Genomic_DNA"/>
</dbReference>
<dbReference type="AlphaFoldDB" id="C8NGU5"/>
<accession>C8NGU5</accession>
<proteinExistence type="predicted"/>
<reference evidence="2 3" key="1">
    <citation type="submission" date="2009-08" db="EMBL/GenBank/DDBJ databases">
        <authorList>
            <person name="Muzny D."/>
            <person name="Qin X."/>
            <person name="Deng J."/>
            <person name="Jiang H."/>
            <person name="Liu Y."/>
            <person name="Qu J."/>
            <person name="Song X.-Z."/>
            <person name="Zhang L."/>
            <person name="Thornton R."/>
            <person name="Coyle M."/>
            <person name="Francisco L."/>
            <person name="Jackson L."/>
            <person name="Javaid M."/>
            <person name="Korchina V."/>
            <person name="Kovar C."/>
            <person name="Mata R."/>
            <person name="Mathew T."/>
            <person name="Ngo R."/>
            <person name="Nguyen L."/>
            <person name="Nguyen N."/>
            <person name="Okwuonu G."/>
            <person name="Ongeri F."/>
            <person name="Pham C."/>
            <person name="Simmons D."/>
            <person name="Wilczek-Boney K."/>
            <person name="Hale W."/>
            <person name="Jakkamsetti A."/>
            <person name="Pham P."/>
            <person name="Ruth R."/>
            <person name="San Lucas F."/>
            <person name="Warren J."/>
            <person name="Zhang J."/>
            <person name="Zhao Z."/>
            <person name="Zhou C."/>
            <person name="Zhu D."/>
            <person name="Lee S."/>
            <person name="Bess C."/>
            <person name="Blankenburg K."/>
            <person name="Forbes L."/>
            <person name="Fu Q."/>
            <person name="Gubbala S."/>
            <person name="Hirani K."/>
            <person name="Jayaseelan J.C."/>
            <person name="Lara F."/>
            <person name="Munidasa M."/>
            <person name="Palculict T."/>
            <person name="Patil S."/>
            <person name="Pu L.-L."/>
            <person name="Saada N."/>
            <person name="Tang L."/>
            <person name="Weissenberger G."/>
            <person name="Zhu Y."/>
            <person name="Hemphill L."/>
            <person name="Shang Y."/>
            <person name="Youmans B."/>
            <person name="Ayvaz T."/>
            <person name="Ross M."/>
            <person name="Santibanez J."/>
            <person name="Aqrawi P."/>
            <person name="Gross S."/>
            <person name="Joshi V."/>
            <person name="Fowler G."/>
            <person name="Nazareth L."/>
            <person name="Reid J."/>
            <person name="Worley K."/>
            <person name="Petrosino J."/>
            <person name="Highlander S."/>
            <person name="Gibbs R."/>
        </authorList>
    </citation>
    <scope>NUCLEOTIDE SEQUENCE [LARGE SCALE GENOMIC DNA]</scope>
    <source>
        <strain evidence="2 3">ATCC 49175</strain>
    </source>
</reference>
<evidence type="ECO:0000313" key="3">
    <source>
        <dbReference type="Proteomes" id="UP000005926"/>
    </source>
</evidence>
<gene>
    <name evidence="2" type="ORF">HMPREF0444_1140</name>
</gene>
<evidence type="ECO:0008006" key="4">
    <source>
        <dbReference type="Google" id="ProtNLM"/>
    </source>
</evidence>
<feature type="transmembrane region" description="Helical" evidence="1">
    <location>
        <begin position="7"/>
        <end position="31"/>
    </location>
</feature>
<dbReference type="GeneID" id="78411894"/>
<dbReference type="STRING" id="638301.HMPREF0444_1140"/>
<dbReference type="RefSeq" id="WP_005607341.1">
    <property type="nucleotide sequence ID" value="NZ_CP102283.1"/>
</dbReference>
<feature type="transmembrane region" description="Helical" evidence="1">
    <location>
        <begin position="76"/>
        <end position="104"/>
    </location>
</feature>
<keyword evidence="1" id="KW-0812">Transmembrane</keyword>
<comment type="caution">
    <text evidence="2">The sequence shown here is derived from an EMBL/GenBank/DDBJ whole genome shotgun (WGS) entry which is preliminary data.</text>
</comment>
<protein>
    <recommendedName>
        <fullName evidence="4">DUF3899 domain-containing protein</fullName>
    </recommendedName>
</protein>
<dbReference type="HOGENOM" id="CLU_2232737_0_0_9"/>
<keyword evidence="1" id="KW-1133">Transmembrane helix</keyword>
<evidence type="ECO:0000256" key="1">
    <source>
        <dbReference type="SAM" id="Phobius"/>
    </source>
</evidence>
<keyword evidence="1" id="KW-0472">Membrane</keyword>
<feature type="transmembrane region" description="Helical" evidence="1">
    <location>
        <begin position="37"/>
        <end position="55"/>
    </location>
</feature>
<evidence type="ECO:0000313" key="2">
    <source>
        <dbReference type="EMBL" id="EEW36922.1"/>
    </source>
</evidence>
<dbReference type="Proteomes" id="UP000005926">
    <property type="component" value="Unassembled WGS sequence"/>
</dbReference>